<dbReference type="Gene3D" id="3.90.80.10">
    <property type="entry name" value="Inorganic pyrophosphatase"/>
    <property type="match status" value="1"/>
</dbReference>
<comment type="caution">
    <text evidence="6">The sequence shown here is derived from an EMBL/GenBank/DDBJ whole genome shotgun (WGS) entry which is preliminary data.</text>
</comment>
<evidence type="ECO:0000256" key="2">
    <source>
        <dbReference type="ARBA" id="ARBA00012146"/>
    </source>
</evidence>
<evidence type="ECO:0000256" key="3">
    <source>
        <dbReference type="ARBA" id="ARBA00022723"/>
    </source>
</evidence>
<dbReference type="Proteomes" id="UP001333996">
    <property type="component" value="Unassembled WGS sequence"/>
</dbReference>
<dbReference type="Pfam" id="PF00719">
    <property type="entry name" value="Pyrophosphatase"/>
    <property type="match status" value="1"/>
</dbReference>
<evidence type="ECO:0000256" key="5">
    <source>
        <dbReference type="ARBA" id="ARBA00022842"/>
    </source>
</evidence>
<dbReference type="EC" id="3.6.1.1" evidence="2"/>
<gene>
    <name evidence="6" type="ORF">VXC91_38290</name>
</gene>
<protein>
    <recommendedName>
        <fullName evidence="2">inorganic diphosphatase</fullName>
        <ecNumber evidence="2">3.6.1.1</ecNumber>
    </recommendedName>
</protein>
<keyword evidence="7" id="KW-1185">Reference proteome</keyword>
<name>A0ABU7FUP4_9ACTN</name>
<proteinExistence type="predicted"/>
<sequence>MSKIAITVDATVASTIRRDDESAALFSDVQPEAHGADGWPVGHGHIVDTLGDDGRPLEALVLMREPALPGDDLPAWPVAVLRLSTEGRIVSEVLCVSEAPCFTDLVDTCDLPRWHAQPDVWAAALARLTPGSSYQVAGYGPVREADELLSAARHCYLQLTGCLE</sequence>
<evidence type="ECO:0000313" key="7">
    <source>
        <dbReference type="Proteomes" id="UP001333996"/>
    </source>
</evidence>
<keyword evidence="4" id="KW-0378">Hydrolase</keyword>
<evidence type="ECO:0000256" key="4">
    <source>
        <dbReference type="ARBA" id="ARBA00022801"/>
    </source>
</evidence>
<accession>A0ABU7FUP4</accession>
<dbReference type="EMBL" id="JAYWVC010000248">
    <property type="protein sequence ID" value="MED7827587.1"/>
    <property type="molecule type" value="Genomic_DNA"/>
</dbReference>
<keyword evidence="5" id="KW-0460">Magnesium</keyword>
<organism evidence="6 7">
    <name type="scientific">Streptomyces chiangmaiensis</name>
    <dbReference type="NCBI Taxonomy" id="766497"/>
    <lineage>
        <taxon>Bacteria</taxon>
        <taxon>Bacillati</taxon>
        <taxon>Actinomycetota</taxon>
        <taxon>Actinomycetes</taxon>
        <taxon>Kitasatosporales</taxon>
        <taxon>Streptomycetaceae</taxon>
        <taxon>Streptomyces</taxon>
    </lineage>
</organism>
<dbReference type="InterPro" id="IPR008162">
    <property type="entry name" value="Pyrophosphatase"/>
</dbReference>
<comment type="cofactor">
    <cofactor evidence="1">
        <name>Mg(2+)</name>
        <dbReference type="ChEBI" id="CHEBI:18420"/>
    </cofactor>
</comment>
<keyword evidence="3" id="KW-0479">Metal-binding</keyword>
<dbReference type="InterPro" id="IPR036649">
    <property type="entry name" value="Pyrophosphatase_sf"/>
</dbReference>
<evidence type="ECO:0000313" key="6">
    <source>
        <dbReference type="EMBL" id="MED7827587.1"/>
    </source>
</evidence>
<evidence type="ECO:0000256" key="1">
    <source>
        <dbReference type="ARBA" id="ARBA00001946"/>
    </source>
</evidence>
<dbReference type="RefSeq" id="WP_329511963.1">
    <property type="nucleotide sequence ID" value="NZ_BAAAYZ010000301.1"/>
</dbReference>
<dbReference type="SUPFAM" id="SSF50324">
    <property type="entry name" value="Inorganic pyrophosphatase"/>
    <property type="match status" value="1"/>
</dbReference>
<reference evidence="6" key="1">
    <citation type="submission" date="2024-01" db="EMBL/GenBank/DDBJ databases">
        <title>First draft genome sequence data of TA4-1, the type strain of Gram-positive actinobacterium Streptomyces chiangmaiensis.</title>
        <authorList>
            <person name="Yasawong M."/>
            <person name="Nantapong N."/>
        </authorList>
    </citation>
    <scope>NUCLEOTIDE SEQUENCE</scope>
    <source>
        <strain evidence="6">TA4-1</strain>
    </source>
</reference>